<dbReference type="GO" id="GO:0004015">
    <property type="term" value="F:adenosylmethionine-8-amino-7-oxononanoate transaminase activity"/>
    <property type="evidence" value="ECO:0007669"/>
    <property type="project" value="UniProtKB-EC"/>
</dbReference>
<reference evidence="9" key="1">
    <citation type="journal article" date="2019" name="Int. J. Syst. Evol. Microbiol.">
        <title>The Global Catalogue of Microorganisms (GCM) 10K type strain sequencing project: providing services to taxonomists for standard genome sequencing and annotation.</title>
        <authorList>
            <consortium name="The Broad Institute Genomics Platform"/>
            <consortium name="The Broad Institute Genome Sequencing Center for Infectious Disease"/>
            <person name="Wu L."/>
            <person name="Ma J."/>
        </authorList>
    </citation>
    <scope>NUCLEOTIDE SEQUENCE [LARGE SCALE GENOMIC DNA]</scope>
    <source>
        <strain evidence="9">CGMCC 1.15790</strain>
    </source>
</reference>
<dbReference type="Pfam" id="PF00202">
    <property type="entry name" value="Aminotran_3"/>
    <property type="match status" value="1"/>
</dbReference>
<comment type="function">
    <text evidence="7">Catalyzes the transfer of the alpha-amino group from S-adenosyl-L-methionine (SAM) to 7-keto-8-aminopelargonic acid (KAPA) to form 7,8-diaminopelargonic acid (DAPA). It is the only aminotransferase known to utilize SAM as an amino donor.</text>
</comment>
<dbReference type="RefSeq" id="WP_270897861.1">
    <property type="nucleotide sequence ID" value="NZ_JBHSPF010000053.1"/>
</dbReference>
<feature type="binding site" evidence="7">
    <location>
        <position position="319"/>
    </location>
    <ligand>
        <name>substrate</name>
    </ligand>
</feature>
<comment type="subunit">
    <text evidence="7">Homodimer.</text>
</comment>
<dbReference type="InterPro" id="IPR005815">
    <property type="entry name" value="BioA"/>
</dbReference>
<comment type="caution">
    <text evidence="7">Lacks conserved residue(s) required for the propagation of feature annotation.</text>
</comment>
<comment type="caution">
    <text evidence="8">The sequence shown here is derived from an EMBL/GenBank/DDBJ whole genome shotgun (WGS) entry which is preliminary data.</text>
</comment>
<organism evidence="8 9">
    <name type="scientific">Aliibacillus thermotolerans</name>
    <dbReference type="NCBI Taxonomy" id="1834418"/>
    <lineage>
        <taxon>Bacteria</taxon>
        <taxon>Bacillati</taxon>
        <taxon>Bacillota</taxon>
        <taxon>Bacilli</taxon>
        <taxon>Bacillales</taxon>
        <taxon>Bacillaceae</taxon>
        <taxon>Aliibacillus</taxon>
    </lineage>
</organism>
<feature type="site" description="Participates in the substrate recognition with KAPA and in a stacking interaction with the adenine ring of SAM" evidence="7">
    <location>
        <position position="21"/>
    </location>
</feature>
<evidence type="ECO:0000256" key="5">
    <source>
        <dbReference type="ARBA" id="ARBA00022756"/>
    </source>
</evidence>
<evidence type="ECO:0000313" key="8">
    <source>
        <dbReference type="EMBL" id="MFC5629163.1"/>
    </source>
</evidence>
<dbReference type="InterPro" id="IPR015421">
    <property type="entry name" value="PyrdxlP-dep_Trfase_major"/>
</dbReference>
<dbReference type="Gene3D" id="3.40.640.10">
    <property type="entry name" value="Type I PLP-dependent aspartate aminotransferase-like (Major domain)"/>
    <property type="match status" value="1"/>
</dbReference>
<evidence type="ECO:0000256" key="7">
    <source>
        <dbReference type="HAMAP-Rule" id="MF_00834"/>
    </source>
</evidence>
<feature type="binding site" evidence="7">
    <location>
        <position position="414"/>
    </location>
    <ligand>
        <name>substrate</name>
    </ligand>
</feature>
<dbReference type="PIRSF" id="PIRSF000521">
    <property type="entry name" value="Transaminase_4ab_Lys_Orn"/>
    <property type="match status" value="1"/>
</dbReference>
<dbReference type="EMBL" id="JBHSPF010000053">
    <property type="protein sequence ID" value="MFC5629163.1"/>
    <property type="molecule type" value="Genomic_DNA"/>
</dbReference>
<comment type="pathway">
    <text evidence="7">Cofactor biosynthesis; biotin biosynthesis; 7,8-diaminononanoate from 8-amino-7-oxononanoate (SAM route): step 1/1.</text>
</comment>
<proteinExistence type="inferred from homology"/>
<feature type="binding site" evidence="7">
    <location>
        <position position="255"/>
    </location>
    <ligand>
        <name>pyridoxal 5'-phosphate</name>
        <dbReference type="ChEBI" id="CHEBI:597326"/>
    </ligand>
</feature>
<feature type="binding site" evidence="7">
    <location>
        <begin position="320"/>
        <end position="321"/>
    </location>
    <ligand>
        <name>pyridoxal 5'-phosphate</name>
        <dbReference type="ChEBI" id="CHEBI:597326"/>
    </ligand>
</feature>
<sequence>MNHFRHEELLQKSKEYVWLPFTQMKDYDQNPLIIAEGEGIYLKDTEGNKYYDGNSSVWLNVHGHNNKFLNEAINRQLEKISHSTLLGMANVPAVLLAEKLVQLSPSSLKRVFYSDSGATAVEIALKMAFQYWQNKGFSKKKKFITMNNGYHGDTIGAVSVGAVDLFHKLYKPLLFDSYKVPYPYTYRHESSEAEVCKEECLFELEKILVSHHEEIAALICEPIMQGAGGMIRMPDGYLSEVASLCRKYDVLLITDEVATGFGRTGEWFACDHENVEPDIMTVAKGLTGGYLPVAATLTTEKIYEAFYDDYEKMKTFFHGHSYTGNQLGCTVALANIELFEQNKVIENVQTESKKIAPSLESLKELPHVGDVRGIGFMVGVELVKNKETKEPFPWEERMGYQVTLKMRELGMISRPMGDVLVFMPPLITQEKDLREMIHIMRKAIQLVTERKAVDV</sequence>
<evidence type="ECO:0000256" key="2">
    <source>
        <dbReference type="ARBA" id="ARBA00022576"/>
    </source>
</evidence>
<feature type="binding site" evidence="7">
    <location>
        <begin position="117"/>
        <end position="118"/>
    </location>
    <ligand>
        <name>pyridoxal 5'-phosphate</name>
        <dbReference type="ChEBI" id="CHEBI:597326"/>
    </ligand>
</feature>
<keyword evidence="5 7" id="KW-0093">Biotin biosynthesis</keyword>
<dbReference type="NCBIfam" id="TIGR00508">
    <property type="entry name" value="bioA"/>
    <property type="match status" value="1"/>
</dbReference>
<dbReference type="PROSITE" id="PS00600">
    <property type="entry name" value="AA_TRANSFER_CLASS_3"/>
    <property type="match status" value="1"/>
</dbReference>
<dbReference type="CDD" id="cd00610">
    <property type="entry name" value="OAT_like"/>
    <property type="match status" value="1"/>
</dbReference>
<feature type="modified residue" description="N6-(pyridoxal phosphate)lysine" evidence="7">
    <location>
        <position position="284"/>
    </location>
</feature>
<accession>A0ABW0U7Q5</accession>
<keyword evidence="9" id="KW-1185">Reference proteome</keyword>
<dbReference type="Gene3D" id="3.90.1150.10">
    <property type="entry name" value="Aspartate Aminotransferase, domain 1"/>
    <property type="match status" value="1"/>
</dbReference>
<comment type="subcellular location">
    <subcellularLocation>
        <location evidence="7">Cytoplasm</location>
    </subcellularLocation>
</comment>
<evidence type="ECO:0000256" key="1">
    <source>
        <dbReference type="ARBA" id="ARBA00001933"/>
    </source>
</evidence>
<dbReference type="InterPro" id="IPR015422">
    <property type="entry name" value="PyrdxlP-dep_Trfase_small"/>
</dbReference>
<dbReference type="InterPro" id="IPR005814">
    <property type="entry name" value="Aminotrans_3"/>
</dbReference>
<gene>
    <name evidence="7 8" type="primary">bioA</name>
    <name evidence="8" type="ORF">ACFPTR_09835</name>
</gene>
<feature type="binding site" evidence="7">
    <location>
        <position position="150"/>
    </location>
    <ligand>
        <name>substrate</name>
    </ligand>
</feature>
<comment type="cofactor">
    <cofactor evidence="1 7">
        <name>pyridoxal 5'-phosphate</name>
        <dbReference type="ChEBI" id="CHEBI:597326"/>
    </cofactor>
</comment>
<comment type="catalytic activity">
    <reaction evidence="7">
        <text>(8S)-8-amino-7-oxononanoate + S-adenosyl-L-methionine = S-adenosyl-4-methylsulfanyl-2-oxobutanoate + (7R,8S)-7,8-diammoniononanoate</text>
        <dbReference type="Rhea" id="RHEA:16861"/>
        <dbReference type="ChEBI" id="CHEBI:16490"/>
        <dbReference type="ChEBI" id="CHEBI:59789"/>
        <dbReference type="ChEBI" id="CHEBI:149468"/>
        <dbReference type="ChEBI" id="CHEBI:149469"/>
        <dbReference type="EC" id="2.6.1.62"/>
    </reaction>
</comment>
<comment type="similarity">
    <text evidence="7">Belongs to the class-III pyridoxal-phosphate-dependent aminotransferase family. BioA subfamily.</text>
</comment>
<dbReference type="EC" id="2.6.1.62" evidence="7"/>
<feature type="binding site" evidence="7">
    <location>
        <position position="284"/>
    </location>
    <ligand>
        <name>substrate</name>
    </ligand>
</feature>
<dbReference type="PANTHER" id="PTHR42684">
    <property type="entry name" value="ADENOSYLMETHIONINE-8-AMINO-7-OXONONANOATE AMINOTRANSFERASE"/>
    <property type="match status" value="1"/>
</dbReference>
<dbReference type="Proteomes" id="UP001596143">
    <property type="component" value="Unassembled WGS sequence"/>
</dbReference>
<name>A0ABW0U7Q5_9BACI</name>
<dbReference type="InterPro" id="IPR015424">
    <property type="entry name" value="PyrdxlP-dep_Trfase"/>
</dbReference>
<evidence type="ECO:0000256" key="4">
    <source>
        <dbReference type="ARBA" id="ARBA00022691"/>
    </source>
</evidence>
<keyword evidence="6 7" id="KW-0663">Pyridoxal phosphate</keyword>
<keyword evidence="2 7" id="KW-0032">Aminotransferase</keyword>
<dbReference type="PANTHER" id="PTHR42684:SF17">
    <property type="entry name" value="ADENOSYLMETHIONINE-8-AMINO-7-OXONONANOATE AMINOTRANSFERASE"/>
    <property type="match status" value="1"/>
</dbReference>
<keyword evidence="7" id="KW-0963">Cytoplasm</keyword>
<evidence type="ECO:0000256" key="6">
    <source>
        <dbReference type="ARBA" id="ARBA00022898"/>
    </source>
</evidence>
<dbReference type="InterPro" id="IPR049704">
    <property type="entry name" value="Aminotrans_3_PPA_site"/>
</dbReference>
<evidence type="ECO:0000256" key="3">
    <source>
        <dbReference type="ARBA" id="ARBA00022679"/>
    </source>
</evidence>
<evidence type="ECO:0000313" key="9">
    <source>
        <dbReference type="Proteomes" id="UP001596143"/>
    </source>
</evidence>
<protein>
    <recommendedName>
        <fullName evidence="7">Adenosylmethionine-8-amino-7-oxononanoate aminotransferase</fullName>
        <ecNumber evidence="7">2.6.1.62</ecNumber>
    </recommendedName>
    <alternativeName>
        <fullName evidence="7">7,8-diamino-pelargonic acid aminotransferase</fullName>
        <shortName evidence="7">DAPA AT</shortName>
        <shortName evidence="7">DAPA aminotransferase</shortName>
    </alternativeName>
    <alternativeName>
        <fullName evidence="7">7,8-diaminononanoate synthase</fullName>
        <shortName evidence="7">DANS</shortName>
    </alternativeName>
    <alternativeName>
        <fullName evidence="7">Diaminopelargonic acid synthase</fullName>
    </alternativeName>
</protein>
<dbReference type="HAMAP" id="MF_00834">
    <property type="entry name" value="BioA"/>
    <property type="match status" value="1"/>
</dbReference>
<keyword evidence="3 7" id="KW-0808">Transferase</keyword>
<dbReference type="SUPFAM" id="SSF53383">
    <property type="entry name" value="PLP-dependent transferases"/>
    <property type="match status" value="1"/>
</dbReference>
<keyword evidence="4 7" id="KW-0949">S-adenosyl-L-methionine</keyword>